<gene>
    <name evidence="6" type="ORF">SAMN02982985_00410</name>
</gene>
<evidence type="ECO:0000256" key="1">
    <source>
        <dbReference type="ARBA" id="ARBA00023015"/>
    </source>
</evidence>
<feature type="domain" description="HTH crp-type" evidence="5">
    <location>
        <begin position="158"/>
        <end position="231"/>
    </location>
</feature>
<dbReference type="CDD" id="cd00038">
    <property type="entry name" value="CAP_ED"/>
    <property type="match status" value="1"/>
</dbReference>
<accession>A0A1I4I2Z6</accession>
<dbReference type="PANTHER" id="PTHR24567">
    <property type="entry name" value="CRP FAMILY TRANSCRIPTIONAL REGULATORY PROTEIN"/>
    <property type="match status" value="1"/>
</dbReference>
<dbReference type="CDD" id="cd00092">
    <property type="entry name" value="HTH_CRP"/>
    <property type="match status" value="1"/>
</dbReference>
<sequence length="242" mass="26789">MPQEATPTASAIHCADCAVRRLCLPMELGTADVDKLDRIVGRRFPLAQGERLYRTGTPFASLYAVREGQFKAYRINRDGSEQVTGFHFSGQLLGLDAIASGVHSCEVVALEDCAVCELPFADLEALLAKMPALRQQFHRMVGEEIARMQSVVLLLGKMKARQRLATLIVRAASVYEARGYAIDKFQLRMTHEDLSNYLGVTRECVSRQLTKFKREGLVRVAPRELEVLDLPAIKAIAAGGVR</sequence>
<evidence type="ECO:0000256" key="2">
    <source>
        <dbReference type="ARBA" id="ARBA00023125"/>
    </source>
</evidence>
<evidence type="ECO:0000256" key="3">
    <source>
        <dbReference type="ARBA" id="ARBA00023163"/>
    </source>
</evidence>
<dbReference type="RefSeq" id="WP_093382925.1">
    <property type="nucleotide sequence ID" value="NZ_FOTW01000004.1"/>
</dbReference>
<dbReference type="EMBL" id="FOTW01000004">
    <property type="protein sequence ID" value="SFL48467.1"/>
    <property type="molecule type" value="Genomic_DNA"/>
</dbReference>
<evidence type="ECO:0000313" key="7">
    <source>
        <dbReference type="Proteomes" id="UP000199470"/>
    </source>
</evidence>
<dbReference type="Proteomes" id="UP000199470">
    <property type="component" value="Unassembled WGS sequence"/>
</dbReference>
<dbReference type="GO" id="GO:0005829">
    <property type="term" value="C:cytosol"/>
    <property type="evidence" value="ECO:0007669"/>
    <property type="project" value="TreeGrafter"/>
</dbReference>
<keyword evidence="3" id="KW-0804">Transcription</keyword>
<dbReference type="Pfam" id="PF00027">
    <property type="entry name" value="cNMP_binding"/>
    <property type="match status" value="1"/>
</dbReference>
<dbReference type="PROSITE" id="PS51063">
    <property type="entry name" value="HTH_CRP_2"/>
    <property type="match status" value="1"/>
</dbReference>
<evidence type="ECO:0000259" key="5">
    <source>
        <dbReference type="PROSITE" id="PS51063"/>
    </source>
</evidence>
<dbReference type="InterPro" id="IPR014710">
    <property type="entry name" value="RmlC-like_jellyroll"/>
</dbReference>
<dbReference type="InterPro" id="IPR036390">
    <property type="entry name" value="WH_DNA-bd_sf"/>
</dbReference>
<dbReference type="PRINTS" id="PR00034">
    <property type="entry name" value="HTHCRP"/>
</dbReference>
<dbReference type="SMART" id="SM00100">
    <property type="entry name" value="cNMP"/>
    <property type="match status" value="1"/>
</dbReference>
<dbReference type="GO" id="GO:0003700">
    <property type="term" value="F:DNA-binding transcription factor activity"/>
    <property type="evidence" value="ECO:0007669"/>
    <property type="project" value="TreeGrafter"/>
</dbReference>
<feature type="domain" description="Cyclic nucleotide-binding" evidence="4">
    <location>
        <begin position="36"/>
        <end position="98"/>
    </location>
</feature>
<dbReference type="InterPro" id="IPR018490">
    <property type="entry name" value="cNMP-bd_dom_sf"/>
</dbReference>
<protein>
    <submittedName>
        <fullName evidence="6">CRP/FNR family transcriptional regulator, anaerobic regulatory protein</fullName>
    </submittedName>
</protein>
<dbReference type="AlphaFoldDB" id="A0A1I4I2Z6"/>
<proteinExistence type="predicted"/>
<dbReference type="GO" id="GO:0003677">
    <property type="term" value="F:DNA binding"/>
    <property type="evidence" value="ECO:0007669"/>
    <property type="project" value="UniProtKB-KW"/>
</dbReference>
<dbReference type="OrthoDB" id="7643467at2"/>
<dbReference type="SUPFAM" id="SSF51206">
    <property type="entry name" value="cAMP-binding domain-like"/>
    <property type="match status" value="1"/>
</dbReference>
<dbReference type="InterPro" id="IPR036388">
    <property type="entry name" value="WH-like_DNA-bd_sf"/>
</dbReference>
<dbReference type="Gene3D" id="1.10.10.10">
    <property type="entry name" value="Winged helix-like DNA-binding domain superfamily/Winged helix DNA-binding domain"/>
    <property type="match status" value="1"/>
</dbReference>
<dbReference type="InterPro" id="IPR000595">
    <property type="entry name" value="cNMP-bd_dom"/>
</dbReference>
<name>A0A1I4I2Z6_9BURK</name>
<dbReference type="PANTHER" id="PTHR24567:SF75">
    <property type="entry name" value="FUMARATE AND NITRATE REDUCTION REGULATORY PROTEIN"/>
    <property type="match status" value="1"/>
</dbReference>
<dbReference type="NCBIfam" id="NF008365">
    <property type="entry name" value="PRK11161.1"/>
    <property type="match status" value="1"/>
</dbReference>
<dbReference type="Pfam" id="PF13545">
    <property type="entry name" value="HTH_Crp_2"/>
    <property type="match status" value="1"/>
</dbReference>
<evidence type="ECO:0000313" key="6">
    <source>
        <dbReference type="EMBL" id="SFL48467.1"/>
    </source>
</evidence>
<organism evidence="6 7">
    <name type="scientific">Rugamonas rubra</name>
    <dbReference type="NCBI Taxonomy" id="758825"/>
    <lineage>
        <taxon>Bacteria</taxon>
        <taxon>Pseudomonadati</taxon>
        <taxon>Pseudomonadota</taxon>
        <taxon>Betaproteobacteria</taxon>
        <taxon>Burkholderiales</taxon>
        <taxon>Oxalobacteraceae</taxon>
        <taxon>Telluria group</taxon>
        <taxon>Rugamonas</taxon>
    </lineage>
</organism>
<dbReference type="SUPFAM" id="SSF46785">
    <property type="entry name" value="Winged helix' DNA-binding domain"/>
    <property type="match status" value="1"/>
</dbReference>
<keyword evidence="2" id="KW-0238">DNA-binding</keyword>
<dbReference type="Gene3D" id="2.60.120.10">
    <property type="entry name" value="Jelly Rolls"/>
    <property type="match status" value="1"/>
</dbReference>
<dbReference type="InterPro" id="IPR012318">
    <property type="entry name" value="HTH_CRP"/>
</dbReference>
<dbReference type="PROSITE" id="PS50042">
    <property type="entry name" value="CNMP_BINDING_3"/>
    <property type="match status" value="1"/>
</dbReference>
<evidence type="ECO:0000259" key="4">
    <source>
        <dbReference type="PROSITE" id="PS50042"/>
    </source>
</evidence>
<reference evidence="6 7" key="1">
    <citation type="submission" date="2016-10" db="EMBL/GenBank/DDBJ databases">
        <authorList>
            <person name="de Groot N.N."/>
        </authorList>
    </citation>
    <scope>NUCLEOTIDE SEQUENCE [LARGE SCALE GENOMIC DNA]</scope>
    <source>
        <strain evidence="6 7">ATCC 43154</strain>
    </source>
</reference>
<keyword evidence="7" id="KW-1185">Reference proteome</keyword>
<dbReference type="STRING" id="758825.SAMN02982985_00410"/>
<keyword evidence="1" id="KW-0805">Transcription regulation</keyword>
<dbReference type="InterPro" id="IPR050397">
    <property type="entry name" value="Env_Response_Regulators"/>
</dbReference>
<dbReference type="SMART" id="SM00419">
    <property type="entry name" value="HTH_CRP"/>
    <property type="match status" value="1"/>
</dbReference>